<accession>A0A151RY72</accession>
<proteinExistence type="predicted"/>
<dbReference type="Pfam" id="PF22936">
    <property type="entry name" value="Pol_BBD"/>
    <property type="match status" value="1"/>
</dbReference>
<dbReference type="InterPro" id="IPR054722">
    <property type="entry name" value="PolX-like_BBD"/>
</dbReference>
<evidence type="ECO:0000313" key="2">
    <source>
        <dbReference type="EMBL" id="KYP47479.1"/>
    </source>
</evidence>
<dbReference type="EMBL" id="KQ483526">
    <property type="protein sequence ID" value="KYP47479.1"/>
    <property type="molecule type" value="Genomic_DNA"/>
</dbReference>
<evidence type="ECO:0000313" key="3">
    <source>
        <dbReference type="Proteomes" id="UP000075243"/>
    </source>
</evidence>
<dbReference type="Gramene" id="C.cajan_33309.t">
    <property type="protein sequence ID" value="C.cajan_33309.t"/>
    <property type="gene ID" value="C.cajan_33309"/>
</dbReference>
<dbReference type="AlphaFoldDB" id="A0A151RY72"/>
<feature type="domain" description="Retrovirus-related Pol polyprotein from transposon TNT 1-94-like beta-barrel" evidence="1">
    <location>
        <begin position="60"/>
        <end position="103"/>
    </location>
</feature>
<name>A0A151RY72_CAJCA</name>
<sequence>MAQGSDFTNLKIVEKINLLTVSEKYEATINKILIELDQVQHQQMQKERMKTRKKSFPPCWRLDSGYTNHMTHNKDLFKELGNTNSSKVPVENGKYIIMNKGKVFSLNPLKEEQIIFQIKENITELWHKRLKYYHHHEMLQMKSKDMVNDIPEPDDHIPNCKAY</sequence>
<protein>
    <recommendedName>
        <fullName evidence="1">Retrovirus-related Pol polyprotein from transposon TNT 1-94-like beta-barrel domain-containing protein</fullName>
    </recommendedName>
</protein>
<dbReference type="Proteomes" id="UP000075243">
    <property type="component" value="Unassembled WGS sequence"/>
</dbReference>
<organism evidence="2 3">
    <name type="scientific">Cajanus cajan</name>
    <name type="common">Pigeon pea</name>
    <name type="synonym">Cajanus indicus</name>
    <dbReference type="NCBI Taxonomy" id="3821"/>
    <lineage>
        <taxon>Eukaryota</taxon>
        <taxon>Viridiplantae</taxon>
        <taxon>Streptophyta</taxon>
        <taxon>Embryophyta</taxon>
        <taxon>Tracheophyta</taxon>
        <taxon>Spermatophyta</taxon>
        <taxon>Magnoliopsida</taxon>
        <taxon>eudicotyledons</taxon>
        <taxon>Gunneridae</taxon>
        <taxon>Pentapetalae</taxon>
        <taxon>rosids</taxon>
        <taxon>fabids</taxon>
        <taxon>Fabales</taxon>
        <taxon>Fabaceae</taxon>
        <taxon>Papilionoideae</taxon>
        <taxon>50 kb inversion clade</taxon>
        <taxon>NPAAA clade</taxon>
        <taxon>indigoferoid/millettioid clade</taxon>
        <taxon>Phaseoleae</taxon>
        <taxon>Cajanus</taxon>
    </lineage>
</organism>
<evidence type="ECO:0000259" key="1">
    <source>
        <dbReference type="Pfam" id="PF22936"/>
    </source>
</evidence>
<keyword evidence="3" id="KW-1185">Reference proteome</keyword>
<gene>
    <name evidence="2" type="ORF">KK1_030876</name>
</gene>
<reference evidence="2" key="1">
    <citation type="journal article" date="2012" name="Nat. Biotechnol.">
        <title>Draft genome sequence of pigeonpea (Cajanus cajan), an orphan legume crop of resource-poor farmers.</title>
        <authorList>
            <person name="Varshney R.K."/>
            <person name="Chen W."/>
            <person name="Li Y."/>
            <person name="Bharti A.K."/>
            <person name="Saxena R.K."/>
            <person name="Schlueter J.A."/>
            <person name="Donoghue M.T."/>
            <person name="Azam S."/>
            <person name="Fan G."/>
            <person name="Whaley A.M."/>
            <person name="Farmer A.D."/>
            <person name="Sheridan J."/>
            <person name="Iwata A."/>
            <person name="Tuteja R."/>
            <person name="Penmetsa R.V."/>
            <person name="Wu W."/>
            <person name="Upadhyaya H.D."/>
            <person name="Yang S.P."/>
            <person name="Shah T."/>
            <person name="Saxena K.B."/>
            <person name="Michael T."/>
            <person name="McCombie W.R."/>
            <person name="Yang B."/>
            <person name="Zhang G."/>
            <person name="Yang H."/>
            <person name="Wang J."/>
            <person name="Spillane C."/>
            <person name="Cook D.R."/>
            <person name="May G.D."/>
            <person name="Xu X."/>
            <person name="Jackson S.A."/>
        </authorList>
    </citation>
    <scope>NUCLEOTIDE SEQUENCE [LARGE SCALE GENOMIC DNA]</scope>
</reference>